<keyword evidence="13 14" id="KW-0472">Membrane</keyword>
<dbReference type="EMBL" id="AP026709">
    <property type="protein sequence ID" value="BDQ38679.1"/>
    <property type="molecule type" value="Genomic_DNA"/>
</dbReference>
<keyword evidence="4" id="KW-1003">Cell membrane</keyword>
<feature type="domain" description="PAS" evidence="16">
    <location>
        <begin position="306"/>
        <end position="355"/>
    </location>
</feature>
<dbReference type="Pfam" id="PF00512">
    <property type="entry name" value="HisKA"/>
    <property type="match status" value="1"/>
</dbReference>
<name>A0ABM8B4U2_9BACT</name>
<evidence type="ECO:0000313" key="17">
    <source>
        <dbReference type="EMBL" id="BDQ38679.1"/>
    </source>
</evidence>
<comment type="catalytic activity">
    <reaction evidence="1">
        <text>ATP + protein L-histidine = ADP + protein N-phospho-L-histidine.</text>
        <dbReference type="EC" id="2.7.13.3"/>
    </reaction>
</comment>
<evidence type="ECO:0000256" key="7">
    <source>
        <dbReference type="ARBA" id="ARBA00022692"/>
    </source>
</evidence>
<dbReference type="CDD" id="cd00082">
    <property type="entry name" value="HisKA"/>
    <property type="match status" value="1"/>
</dbReference>
<dbReference type="Pfam" id="PF02518">
    <property type="entry name" value="HATPase_c"/>
    <property type="match status" value="1"/>
</dbReference>
<dbReference type="Proteomes" id="UP001317742">
    <property type="component" value="Chromosome"/>
</dbReference>
<dbReference type="SUPFAM" id="SSF55874">
    <property type="entry name" value="ATPase domain of HSP90 chaperone/DNA topoisomerase II/histidine kinase"/>
    <property type="match status" value="1"/>
</dbReference>
<evidence type="ECO:0000259" key="15">
    <source>
        <dbReference type="PROSITE" id="PS50109"/>
    </source>
</evidence>
<feature type="transmembrane region" description="Helical" evidence="14">
    <location>
        <begin position="20"/>
        <end position="43"/>
    </location>
</feature>
<dbReference type="GO" id="GO:0016301">
    <property type="term" value="F:kinase activity"/>
    <property type="evidence" value="ECO:0007669"/>
    <property type="project" value="UniProtKB-KW"/>
</dbReference>
<dbReference type="PRINTS" id="PR00344">
    <property type="entry name" value="BCTRLSENSOR"/>
</dbReference>
<sequence length="671" mass="75555">MTMAKKLATRFDNIGLREKLLFSMLAAILFISITIALVSRYILVSSLTHELEMRGFAIAHSVAERGGSYLLDNDVPKLLALIFDEGRLRQRKNLVAYIFIEDQNGKILAHTLTRKLPDTLRGNTLPKDKHDSIKRLDLGGLEVYDLAAAINEGLYRIGTVHVGLNKSHIDSLVGKLRVAFLGFISAVVLITIFLSSWLSKYITKPISDLTRLSDEISRGNFEIPQHLAPNEDWDTSRCPAFTNTDLPCWHFDQSRSGEKPGEAHRKCADCAFYRKHSLGDEVIQLGDSFRNMVWSIKLYRRRLRESEEKYRSLFDSGPDPIFVVECESGIIRDANPRTVELYEYSMEDLIGMKFLKLGPEHNLGCLEYFVEGGGGCVYFPKLLHYKQGGEPFFVNMHACPISYRGRHAIIIAVTDITELIEKDAQLIQAGKMKSLGEMSAGVAHEVNQPLNAIKMGSEFLSMMQEEGVEVPREDFLQVVKEISTQVDRAAEIINTLRSFGRKSDLIEERVNLNQTVNAVLSILRRQFELDNIRFTLDLDEDLPPIMAHSNRLQQVIFNLVTNARDALNDISSPADGAENRRIMIRTGAEGKTVYVEVEDTGSGIDEKDKRKIFEPFFTTKEAGQGMGLGLAITYGIVKDYGGDIRIDSKRDKGTVFRMEFPIANTRGETKS</sequence>
<reference evidence="17 18" key="1">
    <citation type="submission" date="2022-08" db="EMBL/GenBank/DDBJ databases">
        <title>Genome Sequence of the sulphate-reducing bacterium, Pseudodesulfovibrio sp. SYK.</title>
        <authorList>
            <person name="Kondo R."/>
            <person name="Kataoka T."/>
        </authorList>
    </citation>
    <scope>NUCLEOTIDE SEQUENCE [LARGE SCALE GENOMIC DNA]</scope>
    <source>
        <strain evidence="17 18">SYK</strain>
    </source>
</reference>
<keyword evidence="18" id="KW-1185">Reference proteome</keyword>
<dbReference type="InterPro" id="IPR033463">
    <property type="entry name" value="sCache_3"/>
</dbReference>
<evidence type="ECO:0000256" key="5">
    <source>
        <dbReference type="ARBA" id="ARBA00022553"/>
    </source>
</evidence>
<evidence type="ECO:0000256" key="10">
    <source>
        <dbReference type="ARBA" id="ARBA00022840"/>
    </source>
</evidence>
<protein>
    <recommendedName>
        <fullName evidence="3">histidine kinase</fullName>
        <ecNumber evidence="3">2.7.13.3</ecNumber>
    </recommendedName>
</protein>
<dbReference type="PROSITE" id="PS50112">
    <property type="entry name" value="PAS"/>
    <property type="match status" value="1"/>
</dbReference>
<evidence type="ECO:0000256" key="8">
    <source>
        <dbReference type="ARBA" id="ARBA00022741"/>
    </source>
</evidence>
<keyword evidence="12" id="KW-0902">Two-component regulatory system</keyword>
<dbReference type="InterPro" id="IPR036890">
    <property type="entry name" value="HATPase_C_sf"/>
</dbReference>
<organism evidence="17 18">
    <name type="scientific">Pseudodesulfovibrio nedwellii</name>
    <dbReference type="NCBI Taxonomy" id="2973072"/>
    <lineage>
        <taxon>Bacteria</taxon>
        <taxon>Pseudomonadati</taxon>
        <taxon>Thermodesulfobacteriota</taxon>
        <taxon>Desulfovibrionia</taxon>
        <taxon>Desulfovibrionales</taxon>
        <taxon>Desulfovibrionaceae</taxon>
    </lineage>
</organism>
<dbReference type="Gene3D" id="3.30.450.20">
    <property type="entry name" value="PAS domain"/>
    <property type="match status" value="1"/>
</dbReference>
<keyword evidence="5" id="KW-0597">Phosphoprotein</keyword>
<dbReference type="SMART" id="SM00388">
    <property type="entry name" value="HisKA"/>
    <property type="match status" value="1"/>
</dbReference>
<dbReference type="InterPro" id="IPR036097">
    <property type="entry name" value="HisK_dim/P_sf"/>
</dbReference>
<dbReference type="EC" id="2.7.13.3" evidence="3"/>
<evidence type="ECO:0000256" key="9">
    <source>
        <dbReference type="ARBA" id="ARBA00022777"/>
    </source>
</evidence>
<evidence type="ECO:0000256" key="1">
    <source>
        <dbReference type="ARBA" id="ARBA00000085"/>
    </source>
</evidence>
<evidence type="ECO:0000256" key="14">
    <source>
        <dbReference type="SAM" id="Phobius"/>
    </source>
</evidence>
<dbReference type="NCBIfam" id="TIGR00229">
    <property type="entry name" value="sensory_box"/>
    <property type="match status" value="1"/>
</dbReference>
<comment type="subcellular location">
    <subcellularLocation>
        <location evidence="2">Cell membrane</location>
        <topology evidence="2">Multi-pass membrane protein</topology>
    </subcellularLocation>
</comment>
<dbReference type="InterPro" id="IPR003594">
    <property type="entry name" value="HATPase_dom"/>
</dbReference>
<dbReference type="SUPFAM" id="SSF47384">
    <property type="entry name" value="Homodimeric domain of signal transducing histidine kinase"/>
    <property type="match status" value="1"/>
</dbReference>
<dbReference type="SUPFAM" id="SSF55785">
    <property type="entry name" value="PYP-like sensor domain (PAS domain)"/>
    <property type="match status" value="1"/>
</dbReference>
<gene>
    <name evidence="17" type="ORF">SYK_30390</name>
</gene>
<feature type="transmembrane region" description="Helical" evidence="14">
    <location>
        <begin position="178"/>
        <end position="198"/>
    </location>
</feature>
<dbReference type="InterPro" id="IPR005467">
    <property type="entry name" value="His_kinase_dom"/>
</dbReference>
<dbReference type="InterPro" id="IPR003661">
    <property type="entry name" value="HisK_dim/P_dom"/>
</dbReference>
<evidence type="ECO:0000256" key="12">
    <source>
        <dbReference type="ARBA" id="ARBA00023012"/>
    </source>
</evidence>
<dbReference type="PANTHER" id="PTHR43065">
    <property type="entry name" value="SENSOR HISTIDINE KINASE"/>
    <property type="match status" value="1"/>
</dbReference>
<dbReference type="RefSeq" id="WP_281761173.1">
    <property type="nucleotide sequence ID" value="NZ_AP026709.1"/>
</dbReference>
<keyword evidence="7 14" id="KW-0812">Transmembrane</keyword>
<dbReference type="Gene3D" id="6.10.340.10">
    <property type="match status" value="1"/>
</dbReference>
<dbReference type="InterPro" id="IPR000014">
    <property type="entry name" value="PAS"/>
</dbReference>
<dbReference type="Pfam" id="PF17203">
    <property type="entry name" value="sCache_3_2"/>
    <property type="match status" value="1"/>
</dbReference>
<dbReference type="PANTHER" id="PTHR43065:SF46">
    <property type="entry name" value="C4-DICARBOXYLATE TRANSPORT SENSOR PROTEIN DCTB"/>
    <property type="match status" value="1"/>
</dbReference>
<evidence type="ECO:0000259" key="16">
    <source>
        <dbReference type="PROSITE" id="PS50112"/>
    </source>
</evidence>
<keyword evidence="9 17" id="KW-0418">Kinase</keyword>
<keyword evidence="8" id="KW-0547">Nucleotide-binding</keyword>
<evidence type="ECO:0000256" key="11">
    <source>
        <dbReference type="ARBA" id="ARBA00022989"/>
    </source>
</evidence>
<dbReference type="Gene3D" id="3.30.565.10">
    <property type="entry name" value="Histidine kinase-like ATPase, C-terminal domain"/>
    <property type="match status" value="1"/>
</dbReference>
<dbReference type="PROSITE" id="PS50109">
    <property type="entry name" value="HIS_KIN"/>
    <property type="match status" value="1"/>
</dbReference>
<evidence type="ECO:0000256" key="2">
    <source>
        <dbReference type="ARBA" id="ARBA00004651"/>
    </source>
</evidence>
<dbReference type="InterPro" id="IPR035965">
    <property type="entry name" value="PAS-like_dom_sf"/>
</dbReference>
<feature type="domain" description="Histidine kinase" evidence="15">
    <location>
        <begin position="441"/>
        <end position="664"/>
    </location>
</feature>
<evidence type="ECO:0000256" key="13">
    <source>
        <dbReference type="ARBA" id="ARBA00023136"/>
    </source>
</evidence>
<evidence type="ECO:0000256" key="3">
    <source>
        <dbReference type="ARBA" id="ARBA00012438"/>
    </source>
</evidence>
<dbReference type="SMART" id="SM00091">
    <property type="entry name" value="PAS"/>
    <property type="match status" value="1"/>
</dbReference>
<dbReference type="InterPro" id="IPR004358">
    <property type="entry name" value="Sig_transdc_His_kin-like_C"/>
</dbReference>
<dbReference type="Gene3D" id="1.10.287.130">
    <property type="match status" value="1"/>
</dbReference>
<dbReference type="SMART" id="SM00387">
    <property type="entry name" value="HATPase_c"/>
    <property type="match status" value="1"/>
</dbReference>
<keyword evidence="6" id="KW-0808">Transferase</keyword>
<evidence type="ECO:0000256" key="4">
    <source>
        <dbReference type="ARBA" id="ARBA00022475"/>
    </source>
</evidence>
<keyword evidence="11 14" id="KW-1133">Transmembrane helix</keyword>
<keyword evidence="10" id="KW-0067">ATP-binding</keyword>
<proteinExistence type="predicted"/>
<accession>A0ABM8B4U2</accession>
<evidence type="ECO:0000256" key="6">
    <source>
        <dbReference type="ARBA" id="ARBA00022679"/>
    </source>
</evidence>
<dbReference type="Pfam" id="PF13426">
    <property type="entry name" value="PAS_9"/>
    <property type="match status" value="1"/>
</dbReference>
<evidence type="ECO:0000313" key="18">
    <source>
        <dbReference type="Proteomes" id="UP001317742"/>
    </source>
</evidence>